<name>A0AAN6JHQ8_9BASI</name>
<reference evidence="2" key="1">
    <citation type="journal article" date="2023" name="PhytoFront">
        <title>Draft Genome Resources of Seven Strains of Tilletia horrida, Causal Agent of Kernel Smut of Rice.</title>
        <authorList>
            <person name="Khanal S."/>
            <person name="Antony Babu S."/>
            <person name="Zhou X.G."/>
        </authorList>
    </citation>
    <scope>NUCLEOTIDE SEQUENCE</scope>
    <source>
        <strain evidence="2">TX3</strain>
    </source>
</reference>
<accession>A0AAN6JHQ8</accession>
<dbReference type="EMBL" id="JAPDMQ010000541">
    <property type="protein sequence ID" value="KAK0523053.1"/>
    <property type="molecule type" value="Genomic_DNA"/>
</dbReference>
<dbReference type="Proteomes" id="UP001176521">
    <property type="component" value="Unassembled WGS sequence"/>
</dbReference>
<organism evidence="2 3">
    <name type="scientific">Tilletia horrida</name>
    <dbReference type="NCBI Taxonomy" id="155126"/>
    <lineage>
        <taxon>Eukaryota</taxon>
        <taxon>Fungi</taxon>
        <taxon>Dikarya</taxon>
        <taxon>Basidiomycota</taxon>
        <taxon>Ustilaginomycotina</taxon>
        <taxon>Exobasidiomycetes</taxon>
        <taxon>Tilletiales</taxon>
        <taxon>Tilletiaceae</taxon>
        <taxon>Tilletia</taxon>
    </lineage>
</organism>
<proteinExistence type="predicted"/>
<feature type="compositionally biased region" description="Basic and acidic residues" evidence="1">
    <location>
        <begin position="1"/>
        <end position="10"/>
    </location>
</feature>
<feature type="region of interest" description="Disordered" evidence="1">
    <location>
        <begin position="535"/>
        <end position="554"/>
    </location>
</feature>
<gene>
    <name evidence="2" type="ORF">OC842_006278</name>
</gene>
<keyword evidence="3" id="KW-1185">Reference proteome</keyword>
<evidence type="ECO:0000313" key="2">
    <source>
        <dbReference type="EMBL" id="KAK0523053.1"/>
    </source>
</evidence>
<feature type="region of interest" description="Disordered" evidence="1">
    <location>
        <begin position="1"/>
        <end position="34"/>
    </location>
</feature>
<dbReference type="AlphaFoldDB" id="A0AAN6JHQ8"/>
<evidence type="ECO:0000256" key="1">
    <source>
        <dbReference type="SAM" id="MobiDB-lite"/>
    </source>
</evidence>
<evidence type="ECO:0000313" key="3">
    <source>
        <dbReference type="Proteomes" id="UP001176521"/>
    </source>
</evidence>
<sequence length="656" mass="72398">MASRDTRVDDNTPAAQPPSAAPEQSQERQRDAINDPDTPVVVLDAILPVGIASDVEAVAPFAARLQVMSPVYARASPLIQEGLVRMLALLKHASQLKVLWYPIEQFAKRSFRVYERILALPDSELMRACMRPGHKHNLILRMILTDIEDFTSVTNDYLRLSLVQRSRQHETVCLELSRLLDSFGRIVEEVESTFGLSVHHRLADPNRMRQGQLPPHEDDTLARLGSYALFRIEEVVSRQDPTDSFPNIFLFHELFYFLRNIAGSLDCALRFRMSRGADEADPDRQEQHQGLDDLFVDIAILDATDIDQLAFADVAAVHHWRHSVILQLIIMVAILVKRCDITRSPNFQAHLCFLLANLATCEQWELATDAAEFLVITLRFAVSTKPTAKARVALCSGLALLASTLSNCGRGLQAAQAIKEAIQGLQSLRDPGTERISEVMAHLRLVQSQILNDLADKVGNANDSGRANSTEASQAADAAIEIFRALDGVDKTGMLRSWADGDPERMAARCALAQALVLRANIIAEPSITKGEMANANAGKVGRPAPSDREHTHDSPVGIAEAAWPLLEEAVGHLFALTALNGALYRPCLAYALFHATLLLQDVPDTERAVRVITEALRPFRACAQHFPGWLHAWIALAEVELCRPQSAGETNHPDA</sequence>
<comment type="caution">
    <text evidence="2">The sequence shown here is derived from an EMBL/GenBank/DDBJ whole genome shotgun (WGS) entry which is preliminary data.</text>
</comment>
<protein>
    <submittedName>
        <fullName evidence="2">Uncharacterized protein</fullName>
    </submittedName>
</protein>